<evidence type="ECO:0000313" key="17">
    <source>
        <dbReference type="Proteomes" id="UP000631114"/>
    </source>
</evidence>
<evidence type="ECO:0000256" key="2">
    <source>
        <dbReference type="ARBA" id="ARBA00022664"/>
    </source>
</evidence>
<protein>
    <recommendedName>
        <fullName evidence="18">RRM domain-containing protein</fullName>
    </recommendedName>
</protein>
<evidence type="ECO:0000256" key="6">
    <source>
        <dbReference type="ARBA" id="ARBA00022833"/>
    </source>
</evidence>
<keyword evidence="3 12" id="KW-0479">Metal-binding</keyword>
<feature type="zinc finger region" description="C3H1-type" evidence="12">
    <location>
        <begin position="258"/>
        <end position="285"/>
    </location>
</feature>
<evidence type="ECO:0000256" key="4">
    <source>
        <dbReference type="ARBA" id="ARBA00022737"/>
    </source>
</evidence>
<evidence type="ECO:0008006" key="18">
    <source>
        <dbReference type="Google" id="ProtNLM"/>
    </source>
</evidence>
<feature type="region of interest" description="Disordered" evidence="13">
    <location>
        <begin position="297"/>
        <end position="325"/>
    </location>
</feature>
<evidence type="ECO:0000259" key="15">
    <source>
        <dbReference type="PROSITE" id="PS50103"/>
    </source>
</evidence>
<feature type="region of interest" description="Disordered" evidence="13">
    <location>
        <begin position="353"/>
        <end position="392"/>
    </location>
</feature>
<dbReference type="AlphaFoldDB" id="A0A835LD19"/>
<evidence type="ECO:0000256" key="11">
    <source>
        <dbReference type="PROSITE-ProRule" id="PRU00176"/>
    </source>
</evidence>
<dbReference type="FunFam" id="3.30.70.330:FF:000122">
    <property type="entry name" value="Splicing factor U2AF small subunit"/>
    <property type="match status" value="1"/>
</dbReference>
<dbReference type="PANTHER" id="PTHR12620">
    <property type="entry name" value="U2 SNRNP AUXILIARY FACTOR, SMALL SUBUNIT"/>
    <property type="match status" value="1"/>
</dbReference>
<feature type="compositionally biased region" description="Basic residues" evidence="13">
    <location>
        <begin position="297"/>
        <end position="319"/>
    </location>
</feature>
<evidence type="ECO:0000256" key="13">
    <source>
        <dbReference type="SAM" id="MobiDB-lite"/>
    </source>
</evidence>
<evidence type="ECO:0000256" key="1">
    <source>
        <dbReference type="ARBA" id="ARBA00004123"/>
    </source>
</evidence>
<evidence type="ECO:0000256" key="10">
    <source>
        <dbReference type="ARBA" id="ARBA00023242"/>
    </source>
</evidence>
<reference evidence="16 17" key="1">
    <citation type="submission" date="2020-10" db="EMBL/GenBank/DDBJ databases">
        <title>The Coptis chinensis genome and diversification of protoberbering-type alkaloids.</title>
        <authorList>
            <person name="Wang B."/>
            <person name="Shu S."/>
            <person name="Song C."/>
            <person name="Liu Y."/>
        </authorList>
    </citation>
    <scope>NUCLEOTIDE SEQUENCE [LARGE SCALE GENOMIC DNA]</scope>
    <source>
        <strain evidence="16">HL-2020</strain>
        <tissue evidence="16">Leaf</tissue>
    </source>
</reference>
<evidence type="ECO:0000256" key="9">
    <source>
        <dbReference type="ARBA" id="ARBA00023187"/>
    </source>
</evidence>
<keyword evidence="17" id="KW-1185">Reference proteome</keyword>
<feature type="domain" description="RRM" evidence="14">
    <location>
        <begin position="165"/>
        <end position="256"/>
    </location>
</feature>
<evidence type="ECO:0000313" key="16">
    <source>
        <dbReference type="EMBL" id="KAF9590050.1"/>
    </source>
</evidence>
<dbReference type="GO" id="GO:0003723">
    <property type="term" value="F:RNA binding"/>
    <property type="evidence" value="ECO:0007669"/>
    <property type="project" value="UniProtKB-UniRule"/>
</dbReference>
<keyword evidence="4" id="KW-0677">Repeat</keyword>
<gene>
    <name evidence="16" type="ORF">IFM89_030362</name>
</gene>
<keyword evidence="9" id="KW-0508">mRNA splicing</keyword>
<dbReference type="GO" id="GO:0048573">
    <property type="term" value="P:photoperiodism, flowering"/>
    <property type="evidence" value="ECO:0007669"/>
    <property type="project" value="UniProtKB-ARBA"/>
</dbReference>
<accession>A0A835LD19</accession>
<dbReference type="GO" id="GO:0089701">
    <property type="term" value="C:U2AF complex"/>
    <property type="evidence" value="ECO:0007669"/>
    <property type="project" value="InterPro"/>
</dbReference>
<dbReference type="GO" id="GO:0008270">
    <property type="term" value="F:zinc ion binding"/>
    <property type="evidence" value="ECO:0007669"/>
    <property type="project" value="UniProtKB-KW"/>
</dbReference>
<keyword evidence="6 12" id="KW-0862">Zinc</keyword>
<feature type="compositionally biased region" description="Polar residues" evidence="13">
    <location>
        <begin position="153"/>
        <end position="169"/>
    </location>
</feature>
<feature type="region of interest" description="Disordered" evidence="13">
    <location>
        <begin position="153"/>
        <end position="179"/>
    </location>
</feature>
<dbReference type="Proteomes" id="UP000631114">
    <property type="component" value="Unassembled WGS sequence"/>
</dbReference>
<dbReference type="SUPFAM" id="SSF54928">
    <property type="entry name" value="RNA-binding domain, RBD"/>
    <property type="match status" value="1"/>
</dbReference>
<evidence type="ECO:0000259" key="14">
    <source>
        <dbReference type="PROSITE" id="PS50102"/>
    </source>
</evidence>
<dbReference type="InterPro" id="IPR000504">
    <property type="entry name" value="RRM_dom"/>
</dbReference>
<evidence type="ECO:0000256" key="12">
    <source>
        <dbReference type="PROSITE-ProRule" id="PRU00723"/>
    </source>
</evidence>
<dbReference type="PROSITE" id="PS50103">
    <property type="entry name" value="ZF_C3H1"/>
    <property type="match status" value="1"/>
</dbReference>
<evidence type="ECO:0000256" key="8">
    <source>
        <dbReference type="ARBA" id="ARBA00023125"/>
    </source>
</evidence>
<keyword evidence="2" id="KW-0507">mRNA processing</keyword>
<dbReference type="InterPro" id="IPR009145">
    <property type="entry name" value="U2AF_small"/>
</dbReference>
<dbReference type="InterPro" id="IPR000571">
    <property type="entry name" value="Znf_CCCH"/>
</dbReference>
<dbReference type="InterPro" id="IPR035979">
    <property type="entry name" value="RBD_domain_sf"/>
</dbReference>
<name>A0A835LD19_9MAGN</name>
<sequence length="392" mass="43696">MEFKVTLKSLRNVVSTSTRDSSVDDQPQRISSVARFPSAVTTIFKVAAEAAEDVTEVRGFANVFDRLGHGLNVSRVTNYGSEVKATPMEDAEYEDFNDNVIETQSTHPKRNKVMSASQTGTSFGNKDDDSLMVQYSVANDTNELARNKVKDQNPTATGATTVNHPNTITPGVDGQGQPIDPRKIQEYFEDFYEDIYEELHKFGEIESLNICNNLADHMVGNVYVQFTEEDQAAAALKALQGHFYSGSPIIADFSPVTDFREAMCRQFEENNCNRGGYYNFMHVKQIGRDLRKKLYGSYHRRSRGSRSRSRSMSPHRRRHSEGLGTIEIEGITMEIAEEVLTGMVDMTAMVGEDDMGAQGTPEVLQRRGVRNGGRRLKSGTRKGRGGTDSEKS</sequence>
<feature type="region of interest" description="Disordered" evidence="13">
    <location>
        <begin position="106"/>
        <end position="125"/>
    </location>
</feature>
<keyword evidence="5 12" id="KW-0863">Zinc-finger</keyword>
<evidence type="ECO:0000256" key="3">
    <source>
        <dbReference type="ARBA" id="ARBA00022723"/>
    </source>
</evidence>
<evidence type="ECO:0000256" key="7">
    <source>
        <dbReference type="ARBA" id="ARBA00022884"/>
    </source>
</evidence>
<dbReference type="PROSITE" id="PS50102">
    <property type="entry name" value="RRM"/>
    <property type="match status" value="1"/>
</dbReference>
<dbReference type="InterPro" id="IPR012677">
    <property type="entry name" value="Nucleotide-bd_a/b_plait_sf"/>
</dbReference>
<proteinExistence type="predicted"/>
<keyword evidence="10" id="KW-0539">Nucleus</keyword>
<feature type="compositionally biased region" description="Polar residues" evidence="13">
    <location>
        <begin position="114"/>
        <end position="124"/>
    </location>
</feature>
<dbReference type="GO" id="GO:0000398">
    <property type="term" value="P:mRNA splicing, via spliceosome"/>
    <property type="evidence" value="ECO:0007669"/>
    <property type="project" value="InterPro"/>
</dbReference>
<keyword evidence="7 11" id="KW-0694">RNA-binding</keyword>
<dbReference type="OrthoDB" id="4726at2759"/>
<dbReference type="Pfam" id="PF00076">
    <property type="entry name" value="RRM_1"/>
    <property type="match status" value="1"/>
</dbReference>
<dbReference type="GO" id="GO:0003677">
    <property type="term" value="F:DNA binding"/>
    <property type="evidence" value="ECO:0007669"/>
    <property type="project" value="UniProtKB-KW"/>
</dbReference>
<comment type="subcellular location">
    <subcellularLocation>
        <location evidence="1">Nucleus</location>
    </subcellularLocation>
</comment>
<feature type="compositionally biased region" description="Basic residues" evidence="13">
    <location>
        <begin position="367"/>
        <end position="384"/>
    </location>
</feature>
<feature type="domain" description="C3H1-type" evidence="15">
    <location>
        <begin position="258"/>
        <end position="285"/>
    </location>
</feature>
<comment type="caution">
    <text evidence="16">The sequence shown here is derived from an EMBL/GenBank/DDBJ whole genome shotgun (WGS) entry which is preliminary data.</text>
</comment>
<keyword evidence="8" id="KW-0238">DNA-binding</keyword>
<dbReference type="Gene3D" id="3.30.70.330">
    <property type="match status" value="1"/>
</dbReference>
<organism evidence="16 17">
    <name type="scientific">Coptis chinensis</name>
    <dbReference type="NCBI Taxonomy" id="261450"/>
    <lineage>
        <taxon>Eukaryota</taxon>
        <taxon>Viridiplantae</taxon>
        <taxon>Streptophyta</taxon>
        <taxon>Embryophyta</taxon>
        <taxon>Tracheophyta</taxon>
        <taxon>Spermatophyta</taxon>
        <taxon>Magnoliopsida</taxon>
        <taxon>Ranunculales</taxon>
        <taxon>Ranunculaceae</taxon>
        <taxon>Coptidoideae</taxon>
        <taxon>Coptis</taxon>
    </lineage>
</organism>
<dbReference type="PRINTS" id="PR01848">
    <property type="entry name" value="U2AUXFACTOR"/>
</dbReference>
<evidence type="ECO:0000256" key="5">
    <source>
        <dbReference type="ARBA" id="ARBA00022771"/>
    </source>
</evidence>
<dbReference type="EMBL" id="JADFTS010000009">
    <property type="protein sequence ID" value="KAF9590050.1"/>
    <property type="molecule type" value="Genomic_DNA"/>
</dbReference>